<reference evidence="2" key="1">
    <citation type="journal article" date="2022" name="Mol. Ecol. Resour.">
        <title>The genomes of chicory, endive, great burdock and yacon provide insights into Asteraceae palaeo-polyploidization history and plant inulin production.</title>
        <authorList>
            <person name="Fan W."/>
            <person name="Wang S."/>
            <person name="Wang H."/>
            <person name="Wang A."/>
            <person name="Jiang F."/>
            <person name="Liu H."/>
            <person name="Zhao H."/>
            <person name="Xu D."/>
            <person name="Zhang Y."/>
        </authorList>
    </citation>
    <scope>NUCLEOTIDE SEQUENCE [LARGE SCALE GENOMIC DNA]</scope>
    <source>
        <strain evidence="2">cv. Yunnan</strain>
    </source>
</reference>
<name>A0ACB9JKH3_9ASTR</name>
<dbReference type="Proteomes" id="UP001056120">
    <property type="component" value="Linkage Group LG03"/>
</dbReference>
<evidence type="ECO:0000313" key="1">
    <source>
        <dbReference type="EMBL" id="KAI3820637.1"/>
    </source>
</evidence>
<sequence>MSWRSICNDQLVEIKHRGRCLAAAYSGETATDGGDAAENDCCRWLGSDTKLNTVNFANLLNSPGEFVFSPQFLEIGQQLKLNLRDKGKYEYTWLTDQLQSSILLQVYLSMN</sequence>
<organism evidence="1 2">
    <name type="scientific">Smallanthus sonchifolius</name>
    <dbReference type="NCBI Taxonomy" id="185202"/>
    <lineage>
        <taxon>Eukaryota</taxon>
        <taxon>Viridiplantae</taxon>
        <taxon>Streptophyta</taxon>
        <taxon>Embryophyta</taxon>
        <taxon>Tracheophyta</taxon>
        <taxon>Spermatophyta</taxon>
        <taxon>Magnoliopsida</taxon>
        <taxon>eudicotyledons</taxon>
        <taxon>Gunneridae</taxon>
        <taxon>Pentapetalae</taxon>
        <taxon>asterids</taxon>
        <taxon>campanulids</taxon>
        <taxon>Asterales</taxon>
        <taxon>Asteraceae</taxon>
        <taxon>Asteroideae</taxon>
        <taxon>Heliantheae alliance</taxon>
        <taxon>Millerieae</taxon>
        <taxon>Smallanthus</taxon>
    </lineage>
</organism>
<comment type="caution">
    <text evidence="1">The sequence shown here is derived from an EMBL/GenBank/DDBJ whole genome shotgun (WGS) entry which is preliminary data.</text>
</comment>
<protein>
    <submittedName>
        <fullName evidence="1">Uncharacterized protein</fullName>
    </submittedName>
</protein>
<evidence type="ECO:0000313" key="2">
    <source>
        <dbReference type="Proteomes" id="UP001056120"/>
    </source>
</evidence>
<reference evidence="1 2" key="2">
    <citation type="journal article" date="2022" name="Mol. Ecol. Resour.">
        <title>The genomes of chicory, endive, great burdock and yacon provide insights into Asteraceae paleo-polyploidization history and plant inulin production.</title>
        <authorList>
            <person name="Fan W."/>
            <person name="Wang S."/>
            <person name="Wang H."/>
            <person name="Wang A."/>
            <person name="Jiang F."/>
            <person name="Liu H."/>
            <person name="Zhao H."/>
            <person name="Xu D."/>
            <person name="Zhang Y."/>
        </authorList>
    </citation>
    <scope>NUCLEOTIDE SEQUENCE [LARGE SCALE GENOMIC DNA]</scope>
    <source>
        <strain evidence="2">cv. Yunnan</strain>
        <tissue evidence="1">Leaves</tissue>
    </source>
</reference>
<dbReference type="EMBL" id="CM042020">
    <property type="protein sequence ID" value="KAI3820637.1"/>
    <property type="molecule type" value="Genomic_DNA"/>
</dbReference>
<proteinExistence type="predicted"/>
<gene>
    <name evidence="1" type="ORF">L1987_08185</name>
</gene>
<keyword evidence="2" id="KW-1185">Reference proteome</keyword>
<accession>A0ACB9JKH3</accession>